<comment type="caution">
    <text evidence="1">The sequence shown here is derived from an EMBL/GenBank/DDBJ whole genome shotgun (WGS) entry which is preliminary data.</text>
</comment>
<keyword evidence="1" id="KW-0808">Transferase</keyword>
<sequence>MGTVPVPREDRSLRHMMEKAGAEGVVVVGRGEARWEDKNGNTFRFHPNLSALRIKELASGGTDALVTAANLKPGDRVLDCTLGLGADSIVSAHAVGEEGEVIGLESQPVIAALVDYGLNHYLSDSPRLNRAMRSVRVVCADYREELPRLEDGSFDVVLFDPMFRQTVKRSSGVQALKVLANPAPLDRQSVSEAKRVARKRVVLKERLMSGEFERLGFRVEKEASNHAFGIIETRT</sequence>
<dbReference type="CDD" id="cd02440">
    <property type="entry name" value="AdoMet_MTases"/>
    <property type="match status" value="1"/>
</dbReference>
<keyword evidence="1" id="KW-0489">Methyltransferase</keyword>
<reference evidence="1 2" key="1">
    <citation type="submission" date="2018-04" db="EMBL/GenBank/DDBJ databases">
        <title>Genomic Encyclopedia of Archaeal and Bacterial Type Strains, Phase II (KMG-II): from individual species to whole genera.</title>
        <authorList>
            <person name="Goeker M."/>
        </authorList>
    </citation>
    <scope>NUCLEOTIDE SEQUENCE [LARGE SCALE GENOMIC DNA]</scope>
    <source>
        <strain evidence="1 2">DSM 45787</strain>
    </source>
</reference>
<dbReference type="RefSeq" id="WP_146172167.1">
    <property type="nucleotide sequence ID" value="NZ_QBKR01000015.1"/>
</dbReference>
<gene>
    <name evidence="1" type="ORF">C8P63_11584</name>
</gene>
<dbReference type="Gene3D" id="3.40.50.150">
    <property type="entry name" value="Vaccinia Virus protein VP39"/>
    <property type="match status" value="1"/>
</dbReference>
<dbReference type="Pfam" id="PF04445">
    <property type="entry name" value="SAM_MT"/>
    <property type="match status" value="1"/>
</dbReference>
<organism evidence="1 2">
    <name type="scientific">Melghirimyces profundicolus</name>
    <dbReference type="NCBI Taxonomy" id="1242148"/>
    <lineage>
        <taxon>Bacteria</taxon>
        <taxon>Bacillati</taxon>
        <taxon>Bacillota</taxon>
        <taxon>Bacilli</taxon>
        <taxon>Bacillales</taxon>
        <taxon>Thermoactinomycetaceae</taxon>
        <taxon>Melghirimyces</taxon>
    </lineage>
</organism>
<dbReference type="OrthoDB" id="1653798at2"/>
<evidence type="ECO:0000313" key="2">
    <source>
        <dbReference type="Proteomes" id="UP000244240"/>
    </source>
</evidence>
<evidence type="ECO:0000313" key="1">
    <source>
        <dbReference type="EMBL" id="PTX58686.1"/>
    </source>
</evidence>
<dbReference type="GO" id="GO:0008990">
    <property type="term" value="F:rRNA (guanine-N2-)-methyltransferase activity"/>
    <property type="evidence" value="ECO:0007669"/>
    <property type="project" value="InterPro"/>
</dbReference>
<keyword evidence="2" id="KW-1185">Reference proteome</keyword>
<proteinExistence type="predicted"/>
<dbReference type="SUPFAM" id="SSF53335">
    <property type="entry name" value="S-adenosyl-L-methionine-dependent methyltransferases"/>
    <property type="match status" value="1"/>
</dbReference>
<dbReference type="InterPro" id="IPR007536">
    <property type="entry name" value="16SrRNA_methylTrfase_J"/>
</dbReference>
<dbReference type="EMBL" id="QBKR01000015">
    <property type="protein sequence ID" value="PTX58686.1"/>
    <property type="molecule type" value="Genomic_DNA"/>
</dbReference>
<protein>
    <submittedName>
        <fullName evidence="1">Putative SAM-dependent methyltransferase</fullName>
    </submittedName>
</protein>
<name>A0A2T6BRK5_9BACL</name>
<dbReference type="InterPro" id="IPR029063">
    <property type="entry name" value="SAM-dependent_MTases_sf"/>
</dbReference>
<dbReference type="PANTHER" id="PTHR36112:SF1">
    <property type="entry name" value="RIBOSOMAL RNA SMALL SUBUNIT METHYLTRANSFERASE J"/>
    <property type="match status" value="1"/>
</dbReference>
<dbReference type="PANTHER" id="PTHR36112">
    <property type="entry name" value="RIBOSOMAL RNA SMALL SUBUNIT METHYLTRANSFERASE J"/>
    <property type="match status" value="1"/>
</dbReference>
<dbReference type="AlphaFoldDB" id="A0A2T6BRK5"/>
<accession>A0A2T6BRK5</accession>
<dbReference type="Proteomes" id="UP000244240">
    <property type="component" value="Unassembled WGS sequence"/>
</dbReference>